<dbReference type="OrthoDB" id="9799092at2"/>
<dbReference type="AlphaFoldDB" id="A0A3N0GXX9"/>
<dbReference type="CDD" id="cd04301">
    <property type="entry name" value="NAT_SF"/>
    <property type="match status" value="1"/>
</dbReference>
<dbReference type="InterPro" id="IPR000182">
    <property type="entry name" value="GNAT_dom"/>
</dbReference>
<feature type="domain" description="N-acetyltransferase" evidence="3">
    <location>
        <begin position="200"/>
        <end position="348"/>
    </location>
</feature>
<keyword evidence="5" id="KW-1185">Reference proteome</keyword>
<dbReference type="PANTHER" id="PTHR43877">
    <property type="entry name" value="AMINOALKYLPHOSPHONATE N-ACETYLTRANSFERASE-RELATED-RELATED"/>
    <property type="match status" value="1"/>
</dbReference>
<evidence type="ECO:0000313" key="4">
    <source>
        <dbReference type="EMBL" id="RNM17335.1"/>
    </source>
</evidence>
<reference evidence="4 5" key="1">
    <citation type="submission" date="2018-11" db="EMBL/GenBank/DDBJ databases">
        <authorList>
            <person name="Li F."/>
        </authorList>
    </citation>
    <scope>NUCLEOTIDE SEQUENCE [LARGE SCALE GENOMIC DNA]</scope>
    <source>
        <strain evidence="4 5">Gsoil 818</strain>
    </source>
</reference>
<dbReference type="Gene3D" id="3.40.630.30">
    <property type="match status" value="1"/>
</dbReference>
<dbReference type="InterPro" id="IPR050832">
    <property type="entry name" value="Bact_Acetyltransf"/>
</dbReference>
<evidence type="ECO:0000313" key="5">
    <source>
        <dbReference type="Proteomes" id="UP000279994"/>
    </source>
</evidence>
<dbReference type="EMBL" id="RJSF01000003">
    <property type="protein sequence ID" value="RNM17335.1"/>
    <property type="molecule type" value="Genomic_DNA"/>
</dbReference>
<organism evidence="4 5">
    <name type="scientific">Nocardioides pocheonensis</name>
    <dbReference type="NCBI Taxonomy" id="661485"/>
    <lineage>
        <taxon>Bacteria</taxon>
        <taxon>Bacillati</taxon>
        <taxon>Actinomycetota</taxon>
        <taxon>Actinomycetes</taxon>
        <taxon>Propionibacteriales</taxon>
        <taxon>Nocardioidaceae</taxon>
        <taxon>Nocardioides</taxon>
    </lineage>
</organism>
<dbReference type="Pfam" id="PF00583">
    <property type="entry name" value="Acetyltransf_1"/>
    <property type="match status" value="1"/>
</dbReference>
<dbReference type="InterPro" id="IPR016181">
    <property type="entry name" value="Acyl_CoA_acyltransferase"/>
</dbReference>
<comment type="caution">
    <text evidence="4">The sequence shown here is derived from an EMBL/GenBank/DDBJ whole genome shotgun (WGS) entry which is preliminary data.</text>
</comment>
<keyword evidence="2" id="KW-0012">Acyltransferase</keyword>
<evidence type="ECO:0000259" key="3">
    <source>
        <dbReference type="PROSITE" id="PS51186"/>
    </source>
</evidence>
<sequence>MSSLPLDPAPTLPEGWSARVPTVEDVPRLVELSDAHVAATRGSGGVDEDAVLVAAVGPGSWTRRQLVATDGQDEIRAWASVHDRAAGRADLRLVVDPACPEAGPLASALLEWQERVVVALGEARAVPETRIDAVVEEGDHASQEWLRAAGFAPVRRWLHKRRPVSAPEPMPPLRAGVTIRRVGVQELGDGTTMPVAEDLQAVHRMLEESFEDHFNSYRESFPEFAQRLREDPGHRWDHWWLALVEEDGVPVPGGALVSSVLPARGDGVPGTYVDYIGVHRRARGRGVAKALLSTVVADAARRGRDRVCLKVDADSPTGAADLYRSLGWRTSYATESWHKDVAVEALTS</sequence>
<gene>
    <name evidence="4" type="ORF">EFL26_00660</name>
</gene>
<dbReference type="RefSeq" id="WP_123220956.1">
    <property type="nucleotide sequence ID" value="NZ_RJSF01000003.1"/>
</dbReference>
<evidence type="ECO:0000256" key="2">
    <source>
        <dbReference type="ARBA" id="ARBA00023315"/>
    </source>
</evidence>
<proteinExistence type="predicted"/>
<name>A0A3N0GXX9_9ACTN</name>
<dbReference type="Proteomes" id="UP000279994">
    <property type="component" value="Unassembled WGS sequence"/>
</dbReference>
<dbReference type="PROSITE" id="PS51186">
    <property type="entry name" value="GNAT"/>
    <property type="match status" value="1"/>
</dbReference>
<dbReference type="GO" id="GO:0016747">
    <property type="term" value="F:acyltransferase activity, transferring groups other than amino-acyl groups"/>
    <property type="evidence" value="ECO:0007669"/>
    <property type="project" value="InterPro"/>
</dbReference>
<dbReference type="SUPFAM" id="SSF55729">
    <property type="entry name" value="Acyl-CoA N-acyltransferases (Nat)"/>
    <property type="match status" value="2"/>
</dbReference>
<evidence type="ECO:0000256" key="1">
    <source>
        <dbReference type="ARBA" id="ARBA00022679"/>
    </source>
</evidence>
<accession>A0A3N0GXX9</accession>
<protein>
    <submittedName>
        <fullName evidence="4">GNAT family N-acetyltransferase</fullName>
    </submittedName>
</protein>
<keyword evidence="1 4" id="KW-0808">Transferase</keyword>